<dbReference type="PROSITE" id="PS50885">
    <property type="entry name" value="HAMP"/>
    <property type="match status" value="1"/>
</dbReference>
<dbReference type="PROSITE" id="PS50111">
    <property type="entry name" value="CHEMOTAXIS_TRANSDUC_2"/>
    <property type="match status" value="1"/>
</dbReference>
<dbReference type="Pfam" id="PF00015">
    <property type="entry name" value="MCPsignal"/>
    <property type="match status" value="1"/>
</dbReference>
<dbReference type="Gene3D" id="1.10.287.950">
    <property type="entry name" value="Methyl-accepting chemotaxis protein"/>
    <property type="match status" value="1"/>
</dbReference>
<dbReference type="PROSITE" id="PS51753">
    <property type="entry name" value="HBM"/>
    <property type="match status" value="1"/>
</dbReference>
<keyword evidence="2" id="KW-1003">Cell membrane</keyword>
<dbReference type="RefSeq" id="WP_320500469.1">
    <property type="nucleotide sequence ID" value="NZ_JAXCLX010000001.1"/>
</dbReference>
<feature type="domain" description="HBM" evidence="10">
    <location>
        <begin position="49"/>
        <end position="288"/>
    </location>
</feature>
<reference evidence="11 12" key="1">
    <citation type="journal article" date="2013" name="Antonie Van Leeuwenhoek">
        <title>Dongia rigui sp. nov., isolated from freshwater of a large wetland in Korea.</title>
        <authorList>
            <person name="Baik K.S."/>
            <person name="Hwang Y.M."/>
            <person name="Choi J.S."/>
            <person name="Kwon J."/>
            <person name="Seong C.N."/>
        </authorList>
    </citation>
    <scope>NUCLEOTIDE SEQUENCE [LARGE SCALE GENOMIC DNA]</scope>
    <source>
        <strain evidence="11 12">04SU4-P</strain>
    </source>
</reference>
<dbReference type="EMBL" id="JAXCLX010000001">
    <property type="protein sequence ID" value="MDY0872050.1"/>
    <property type="molecule type" value="Genomic_DNA"/>
</dbReference>
<evidence type="ECO:0000313" key="11">
    <source>
        <dbReference type="EMBL" id="MDY0872050.1"/>
    </source>
</evidence>
<evidence type="ECO:0000259" key="10">
    <source>
        <dbReference type="PROSITE" id="PS51753"/>
    </source>
</evidence>
<keyword evidence="6" id="KW-0472">Membrane</keyword>
<dbReference type="InterPro" id="IPR003660">
    <property type="entry name" value="HAMP_dom"/>
</dbReference>
<comment type="subcellular location">
    <subcellularLocation>
        <location evidence="1">Cell inner membrane</location>
        <topology evidence="1">Multi-pass membrane protein</topology>
    </subcellularLocation>
</comment>
<organism evidence="11 12">
    <name type="scientific">Dongia rigui</name>
    <dbReference type="NCBI Taxonomy" id="940149"/>
    <lineage>
        <taxon>Bacteria</taxon>
        <taxon>Pseudomonadati</taxon>
        <taxon>Pseudomonadota</taxon>
        <taxon>Alphaproteobacteria</taxon>
        <taxon>Rhodospirillales</taxon>
        <taxon>Dongiaceae</taxon>
        <taxon>Dongia</taxon>
    </lineage>
</organism>
<evidence type="ECO:0000259" key="8">
    <source>
        <dbReference type="PROSITE" id="PS50192"/>
    </source>
</evidence>
<keyword evidence="2" id="KW-0997">Cell inner membrane</keyword>
<evidence type="ECO:0000256" key="5">
    <source>
        <dbReference type="PROSITE-ProRule" id="PRU00284"/>
    </source>
</evidence>
<protein>
    <submittedName>
        <fullName evidence="11">Methyl-accepting chemotaxis protein</fullName>
    </submittedName>
</protein>
<comment type="caution">
    <text evidence="11">The sequence shown here is derived from an EMBL/GenBank/DDBJ whole genome shotgun (WGS) entry which is preliminary data.</text>
</comment>
<dbReference type="InterPro" id="IPR000727">
    <property type="entry name" value="T_SNARE_dom"/>
</dbReference>
<dbReference type="Proteomes" id="UP001271769">
    <property type="component" value="Unassembled WGS sequence"/>
</dbReference>
<feature type="transmembrane region" description="Helical" evidence="6">
    <location>
        <begin position="15"/>
        <end position="37"/>
    </location>
</feature>
<feature type="domain" description="Methyl-accepting transducer" evidence="7">
    <location>
        <begin position="415"/>
        <end position="637"/>
    </location>
</feature>
<dbReference type="SMART" id="SM01358">
    <property type="entry name" value="HBM"/>
    <property type="match status" value="1"/>
</dbReference>
<evidence type="ECO:0000256" key="2">
    <source>
        <dbReference type="ARBA" id="ARBA00022519"/>
    </source>
</evidence>
<evidence type="ECO:0000259" key="7">
    <source>
        <dbReference type="PROSITE" id="PS50111"/>
    </source>
</evidence>
<dbReference type="PANTHER" id="PTHR32089:SF112">
    <property type="entry name" value="LYSOZYME-LIKE PROTEIN-RELATED"/>
    <property type="match status" value="1"/>
</dbReference>
<evidence type="ECO:0000259" key="9">
    <source>
        <dbReference type="PROSITE" id="PS50885"/>
    </source>
</evidence>
<keyword evidence="3 5" id="KW-0807">Transducer</keyword>
<name>A0ABU5DXN0_9PROT</name>
<proteinExistence type="inferred from homology"/>
<accession>A0ABU5DXN0</accession>
<feature type="domain" description="HAMP" evidence="9">
    <location>
        <begin position="322"/>
        <end position="375"/>
    </location>
</feature>
<dbReference type="SUPFAM" id="SSF58104">
    <property type="entry name" value="Methyl-accepting chemotaxis protein (MCP) signaling domain"/>
    <property type="match status" value="1"/>
</dbReference>
<evidence type="ECO:0000313" key="12">
    <source>
        <dbReference type="Proteomes" id="UP001271769"/>
    </source>
</evidence>
<evidence type="ECO:0000256" key="4">
    <source>
        <dbReference type="ARBA" id="ARBA00029447"/>
    </source>
</evidence>
<gene>
    <name evidence="11" type="ORF">SMD31_08950</name>
</gene>
<evidence type="ECO:0000256" key="6">
    <source>
        <dbReference type="SAM" id="Phobius"/>
    </source>
</evidence>
<dbReference type="Pfam" id="PF00672">
    <property type="entry name" value="HAMP"/>
    <property type="match status" value="1"/>
</dbReference>
<keyword evidence="6" id="KW-0812">Transmembrane</keyword>
<dbReference type="PANTHER" id="PTHR32089">
    <property type="entry name" value="METHYL-ACCEPTING CHEMOTAXIS PROTEIN MCPB"/>
    <property type="match status" value="1"/>
</dbReference>
<keyword evidence="12" id="KW-1185">Reference proteome</keyword>
<evidence type="ECO:0000256" key="3">
    <source>
        <dbReference type="ARBA" id="ARBA00023224"/>
    </source>
</evidence>
<dbReference type="PROSITE" id="PS50192">
    <property type="entry name" value="T_SNARE"/>
    <property type="match status" value="1"/>
</dbReference>
<dbReference type="SMART" id="SM00283">
    <property type="entry name" value="MA"/>
    <property type="match status" value="1"/>
</dbReference>
<keyword evidence="6" id="KW-1133">Transmembrane helix</keyword>
<sequence length="671" mass="70005">MLQSALARLRIGSRITFGFVIVLSVLVAVIGFSYFALTAAKSSFGDFTSMANGAIATQQIDRDVVALRRQVMDFMREGRQEDLDQAHQLLASLKDRLSAQKDASAPEMQPKFDEMLTVLDAYAADVDAAVQMKSDRDWLQNSELAELGQKASKNMSDILSAASSAGEYDVATFAGQAEEKLLNGRIAAERYVSSGDPAFIEQSARSVLIFSSSIVALQGKLKAPQQRRMAQEAAQTMQKYSMSLGELKDLAISLNELVTKKMAEGSKHIGELANEITAAQQNAMAGVATDTTSRVEEALKAMLIIAGVALAIGIFAAFIIGRSISGPVRSMTATMSDLAGGNLDLEIPALGNRDEIGDMARTVVVFKDALAAQRAADAAAKREAETKLARTQALESLIAGFEGKVGNLVASLSTASSHLQNSAQSMTTTAAETNQQSNAVAAAAEQATANVQTVAAATEELTSSISEIGRQVNQSTSIAQKAVAQAAHTNNQVQGLATSAQAIGDVVRLISEIAAQTNLLALNATIEAARAGDAGKGFAVVASEVKNLASQTAKATEEISAKVNEIQKATEESVSAIQGIAGVIEEISSISSTIATAVEQQSAATNEIARNVQQASQGTTEVSGNIQGVTQAADETGKAAGAVLGAATELGQQSDVLNSEVGQFIAQVRAI</sequence>
<dbReference type="InterPro" id="IPR032255">
    <property type="entry name" value="HBM"/>
</dbReference>
<dbReference type="CDD" id="cd06225">
    <property type="entry name" value="HAMP"/>
    <property type="match status" value="1"/>
</dbReference>
<comment type="similarity">
    <text evidence="4">Belongs to the methyl-accepting chemotaxis (MCP) protein family.</text>
</comment>
<feature type="domain" description="T-SNARE coiled-coil homology" evidence="8">
    <location>
        <begin position="567"/>
        <end position="629"/>
    </location>
</feature>
<evidence type="ECO:0000256" key="1">
    <source>
        <dbReference type="ARBA" id="ARBA00004429"/>
    </source>
</evidence>
<feature type="transmembrane region" description="Helical" evidence="6">
    <location>
        <begin position="301"/>
        <end position="321"/>
    </location>
</feature>
<dbReference type="InterPro" id="IPR004089">
    <property type="entry name" value="MCPsignal_dom"/>
</dbReference>
<dbReference type="SMART" id="SM00304">
    <property type="entry name" value="HAMP"/>
    <property type="match status" value="1"/>
</dbReference>
<dbReference type="Gene3D" id="6.10.340.10">
    <property type="match status" value="1"/>
</dbReference>